<evidence type="ECO:0000313" key="1">
    <source>
        <dbReference type="EMBL" id="PNS91124.1"/>
    </source>
</evidence>
<reference evidence="1 2" key="1">
    <citation type="journal article" date="2006" name="Science">
        <title>The genome of black cottonwood, Populus trichocarpa (Torr. &amp; Gray).</title>
        <authorList>
            <person name="Tuskan G.A."/>
            <person name="Difazio S."/>
            <person name="Jansson S."/>
            <person name="Bohlmann J."/>
            <person name="Grigoriev I."/>
            <person name="Hellsten U."/>
            <person name="Putnam N."/>
            <person name="Ralph S."/>
            <person name="Rombauts S."/>
            <person name="Salamov A."/>
            <person name="Schein J."/>
            <person name="Sterck L."/>
            <person name="Aerts A."/>
            <person name="Bhalerao R.R."/>
            <person name="Bhalerao R.P."/>
            <person name="Blaudez D."/>
            <person name="Boerjan W."/>
            <person name="Brun A."/>
            <person name="Brunner A."/>
            <person name="Busov V."/>
            <person name="Campbell M."/>
            <person name="Carlson J."/>
            <person name="Chalot M."/>
            <person name="Chapman J."/>
            <person name="Chen G.L."/>
            <person name="Cooper D."/>
            <person name="Coutinho P.M."/>
            <person name="Couturier J."/>
            <person name="Covert S."/>
            <person name="Cronk Q."/>
            <person name="Cunningham R."/>
            <person name="Davis J."/>
            <person name="Degroeve S."/>
            <person name="Dejardin A."/>
            <person name="Depamphilis C."/>
            <person name="Detter J."/>
            <person name="Dirks B."/>
            <person name="Dubchak I."/>
            <person name="Duplessis S."/>
            <person name="Ehlting J."/>
            <person name="Ellis B."/>
            <person name="Gendler K."/>
            <person name="Goodstein D."/>
            <person name="Gribskov M."/>
            <person name="Grimwood J."/>
            <person name="Groover A."/>
            <person name="Gunter L."/>
            <person name="Hamberger B."/>
            <person name="Heinze B."/>
            <person name="Helariutta Y."/>
            <person name="Henrissat B."/>
            <person name="Holligan D."/>
            <person name="Holt R."/>
            <person name="Huang W."/>
            <person name="Islam-Faridi N."/>
            <person name="Jones S."/>
            <person name="Jones-Rhoades M."/>
            <person name="Jorgensen R."/>
            <person name="Joshi C."/>
            <person name="Kangasjarvi J."/>
            <person name="Karlsson J."/>
            <person name="Kelleher C."/>
            <person name="Kirkpatrick R."/>
            <person name="Kirst M."/>
            <person name="Kohler A."/>
            <person name="Kalluri U."/>
            <person name="Larimer F."/>
            <person name="Leebens-Mack J."/>
            <person name="Leple J.C."/>
            <person name="Locascio P."/>
            <person name="Lou Y."/>
            <person name="Lucas S."/>
            <person name="Martin F."/>
            <person name="Montanini B."/>
            <person name="Napoli C."/>
            <person name="Nelson D.R."/>
            <person name="Nelson C."/>
            <person name="Nieminen K."/>
            <person name="Nilsson O."/>
            <person name="Pereda V."/>
            <person name="Peter G."/>
            <person name="Philippe R."/>
            <person name="Pilate G."/>
            <person name="Poliakov A."/>
            <person name="Razumovskaya J."/>
            <person name="Richardson P."/>
            <person name="Rinaldi C."/>
            <person name="Ritland K."/>
            <person name="Rouze P."/>
            <person name="Ryaboy D."/>
            <person name="Schmutz J."/>
            <person name="Schrader J."/>
            <person name="Segerman B."/>
            <person name="Shin H."/>
            <person name="Siddiqui A."/>
            <person name="Sterky F."/>
            <person name="Terry A."/>
            <person name="Tsai C.J."/>
            <person name="Uberbacher E."/>
            <person name="Unneberg P."/>
            <person name="Vahala J."/>
            <person name="Wall K."/>
            <person name="Wessler S."/>
            <person name="Yang G."/>
            <person name="Yin T."/>
            <person name="Douglas C."/>
            <person name="Marra M."/>
            <person name="Sandberg G."/>
            <person name="Van de Peer Y."/>
            <person name="Rokhsar D."/>
        </authorList>
    </citation>
    <scope>NUCLEOTIDE SEQUENCE [LARGE SCALE GENOMIC DNA]</scope>
    <source>
        <strain evidence="2">cv. Nisqually</strain>
    </source>
</reference>
<sequence>MSTVREGKKKEKIATEPAAISWKEKKDLADKEEEALVKDIEDLRAWTDKIDAMNDEQLKEYLKNRPEELKTVKIQKSKPRQKVQRLGKAKSSASMGIMASVWKFHKEDNDDSVRPDV</sequence>
<protein>
    <submittedName>
        <fullName evidence="1">Uncharacterized protein</fullName>
    </submittedName>
</protein>
<dbReference type="EMBL" id="CM009308">
    <property type="protein sequence ID" value="PNS91124.1"/>
    <property type="molecule type" value="Genomic_DNA"/>
</dbReference>
<dbReference type="Proteomes" id="UP000006729">
    <property type="component" value="Chromosome 19"/>
</dbReference>
<organism evidence="1 2">
    <name type="scientific">Populus trichocarpa</name>
    <name type="common">Western balsam poplar</name>
    <name type="synonym">Populus balsamifera subsp. trichocarpa</name>
    <dbReference type="NCBI Taxonomy" id="3694"/>
    <lineage>
        <taxon>Eukaryota</taxon>
        <taxon>Viridiplantae</taxon>
        <taxon>Streptophyta</taxon>
        <taxon>Embryophyta</taxon>
        <taxon>Tracheophyta</taxon>
        <taxon>Spermatophyta</taxon>
        <taxon>Magnoliopsida</taxon>
        <taxon>eudicotyledons</taxon>
        <taxon>Gunneridae</taxon>
        <taxon>Pentapetalae</taxon>
        <taxon>rosids</taxon>
        <taxon>fabids</taxon>
        <taxon>Malpighiales</taxon>
        <taxon>Salicaceae</taxon>
        <taxon>Saliceae</taxon>
        <taxon>Populus</taxon>
    </lineage>
</organism>
<dbReference type="InParanoid" id="A0A2K1WRI3"/>
<proteinExistence type="predicted"/>
<name>A0A2K1WRI3_POPTR</name>
<dbReference type="AlphaFoldDB" id="A0A2K1WRI3"/>
<evidence type="ECO:0000313" key="2">
    <source>
        <dbReference type="Proteomes" id="UP000006729"/>
    </source>
</evidence>
<keyword evidence="2" id="KW-1185">Reference proteome</keyword>
<accession>A0A2K1WRI3</accession>
<gene>
    <name evidence="1" type="ORF">POPTR_019G082300</name>
</gene>